<reference evidence="1" key="1">
    <citation type="journal article" date="2021" name="Proc. Natl. Acad. Sci. U.S.A.">
        <title>A Catalog of Tens of Thousands of Viruses from Human Metagenomes Reveals Hidden Associations with Chronic Diseases.</title>
        <authorList>
            <person name="Tisza M.J."/>
            <person name="Buck C.B."/>
        </authorList>
    </citation>
    <scope>NUCLEOTIDE SEQUENCE</scope>
    <source>
        <strain evidence="1">CtGdK3</strain>
    </source>
</reference>
<dbReference type="EMBL" id="BK014990">
    <property type="protein sequence ID" value="DAD85906.1"/>
    <property type="molecule type" value="Genomic_DNA"/>
</dbReference>
<organism evidence="1">
    <name type="scientific">Siphoviridae sp. ctGdK3</name>
    <dbReference type="NCBI Taxonomy" id="2826222"/>
    <lineage>
        <taxon>Viruses</taxon>
        <taxon>Duplodnaviria</taxon>
        <taxon>Heunggongvirae</taxon>
        <taxon>Uroviricota</taxon>
        <taxon>Caudoviricetes</taxon>
    </lineage>
</organism>
<evidence type="ECO:0000313" key="1">
    <source>
        <dbReference type="EMBL" id="DAD85906.1"/>
    </source>
</evidence>
<protein>
    <submittedName>
        <fullName evidence="1">Uncharacterized protein</fullName>
    </submittedName>
</protein>
<name>A0A8S5MUZ4_9CAUD</name>
<proteinExistence type="predicted"/>
<sequence>MEIQVNNLTAPERLDLGRMLLKAGYTVQMTRRHRAGKASGAYDYYIKAEMLDDKKS</sequence>
<accession>A0A8S5MUZ4</accession>